<keyword evidence="1" id="KW-0812">Transmembrane</keyword>
<dbReference type="PANTHER" id="PTHR10587">
    <property type="entry name" value="GLYCOSYL TRANSFERASE-RELATED"/>
    <property type="match status" value="1"/>
</dbReference>
<reference evidence="3" key="1">
    <citation type="submission" date="2020-07" db="EMBL/GenBank/DDBJ databases">
        <title>Vallitalea pronyensis genome.</title>
        <authorList>
            <person name="Postec A."/>
        </authorList>
    </citation>
    <scope>NUCLEOTIDE SEQUENCE</scope>
    <source>
        <strain evidence="3">FatNI3</strain>
    </source>
</reference>
<dbReference type="GO" id="GO:0005975">
    <property type="term" value="P:carbohydrate metabolic process"/>
    <property type="evidence" value="ECO:0007669"/>
    <property type="project" value="InterPro"/>
</dbReference>
<dbReference type="InterPro" id="IPR011330">
    <property type="entry name" value="Glyco_hydro/deAcase_b/a-brl"/>
</dbReference>
<dbReference type="GO" id="GO:0016810">
    <property type="term" value="F:hydrolase activity, acting on carbon-nitrogen (but not peptide) bonds"/>
    <property type="evidence" value="ECO:0007669"/>
    <property type="project" value="InterPro"/>
</dbReference>
<name>A0A8J8MI83_9FIRM</name>
<gene>
    <name evidence="3" type="ORF">HZI73_06710</name>
</gene>
<feature type="transmembrane region" description="Helical" evidence="1">
    <location>
        <begin position="12"/>
        <end position="32"/>
    </location>
</feature>
<accession>A0A8J8MI83</accession>
<sequence>MRKTNLDTRTITKVIGILLIVLAIMMLSNLLIEKTIATLSASKKSLPIYCVETDEKKVAISFDAAWGNDDTDVLLSILDEYNVKTTFFLVKMWVDKYPEDVKKMIAAGHDIGNHSSTHPHMSKLSEEGIKKELMDAHDAVKNLTGYEMDLFRPPFGDYNDKLVDTAKDCGYYTIQWDVDSLDWKEYGADHEVKTVLQHKALGNGSIILFHNDAKYTPEALPAILKGLQDEGYEIVPISEIIIRDDYYMDHTGRQMKKE</sequence>
<dbReference type="InterPro" id="IPR050248">
    <property type="entry name" value="Polysacc_deacetylase_ArnD"/>
</dbReference>
<dbReference type="Gene3D" id="3.20.20.370">
    <property type="entry name" value="Glycoside hydrolase/deacetylase"/>
    <property type="match status" value="1"/>
</dbReference>
<keyword evidence="1" id="KW-1133">Transmembrane helix</keyword>
<dbReference type="RefSeq" id="WP_212697486.1">
    <property type="nucleotide sequence ID" value="NZ_CP058649.1"/>
</dbReference>
<dbReference type="SUPFAM" id="SSF88713">
    <property type="entry name" value="Glycoside hydrolase/deacetylase"/>
    <property type="match status" value="1"/>
</dbReference>
<feature type="domain" description="NodB homology" evidence="2">
    <location>
        <begin position="56"/>
        <end position="235"/>
    </location>
</feature>
<dbReference type="AlphaFoldDB" id="A0A8J8MI83"/>
<dbReference type="CDD" id="cd10917">
    <property type="entry name" value="CE4_NodB_like_6s_7s"/>
    <property type="match status" value="1"/>
</dbReference>
<dbReference type="Pfam" id="PF01522">
    <property type="entry name" value="Polysacc_deac_1"/>
    <property type="match status" value="1"/>
</dbReference>
<dbReference type="PANTHER" id="PTHR10587:SF128">
    <property type="entry name" value="POLYSACCHARIDE DEACETYLASE PDAB-RELATED"/>
    <property type="match status" value="1"/>
</dbReference>
<dbReference type="GO" id="GO:0016020">
    <property type="term" value="C:membrane"/>
    <property type="evidence" value="ECO:0007669"/>
    <property type="project" value="TreeGrafter"/>
</dbReference>
<evidence type="ECO:0000313" key="4">
    <source>
        <dbReference type="Proteomes" id="UP000683246"/>
    </source>
</evidence>
<evidence type="ECO:0000313" key="3">
    <source>
        <dbReference type="EMBL" id="QUI22011.1"/>
    </source>
</evidence>
<protein>
    <submittedName>
        <fullName evidence="3">Polysaccharide deacetylase family protein</fullName>
    </submittedName>
</protein>
<dbReference type="Proteomes" id="UP000683246">
    <property type="component" value="Chromosome"/>
</dbReference>
<organism evidence="3 4">
    <name type="scientific">Vallitalea pronyensis</name>
    <dbReference type="NCBI Taxonomy" id="1348613"/>
    <lineage>
        <taxon>Bacteria</taxon>
        <taxon>Bacillati</taxon>
        <taxon>Bacillota</taxon>
        <taxon>Clostridia</taxon>
        <taxon>Lachnospirales</taxon>
        <taxon>Vallitaleaceae</taxon>
        <taxon>Vallitalea</taxon>
    </lineage>
</organism>
<dbReference type="KEGG" id="vpy:HZI73_06710"/>
<proteinExistence type="predicted"/>
<keyword evidence="1" id="KW-0472">Membrane</keyword>
<dbReference type="EMBL" id="CP058649">
    <property type="protein sequence ID" value="QUI22011.1"/>
    <property type="molecule type" value="Genomic_DNA"/>
</dbReference>
<dbReference type="InterPro" id="IPR002509">
    <property type="entry name" value="NODB_dom"/>
</dbReference>
<keyword evidence="4" id="KW-1185">Reference proteome</keyword>
<evidence type="ECO:0000256" key="1">
    <source>
        <dbReference type="SAM" id="Phobius"/>
    </source>
</evidence>
<evidence type="ECO:0000259" key="2">
    <source>
        <dbReference type="PROSITE" id="PS51677"/>
    </source>
</evidence>
<dbReference type="PROSITE" id="PS51677">
    <property type="entry name" value="NODB"/>
    <property type="match status" value="1"/>
</dbReference>